<evidence type="ECO:0000313" key="2">
    <source>
        <dbReference type="Proteomes" id="UP001176941"/>
    </source>
</evidence>
<protein>
    <recommendedName>
        <fullName evidence="3">Secreted protein</fullName>
    </recommendedName>
</protein>
<proteinExistence type="predicted"/>
<evidence type="ECO:0000313" key="1">
    <source>
        <dbReference type="EMBL" id="CAI9149210.1"/>
    </source>
</evidence>
<evidence type="ECO:0008006" key="3">
    <source>
        <dbReference type="Google" id="ProtNLM"/>
    </source>
</evidence>
<dbReference type="EMBL" id="CATKSN020000180">
    <property type="protein sequence ID" value="CAI9149210.1"/>
    <property type="molecule type" value="Genomic_DNA"/>
</dbReference>
<reference evidence="1" key="1">
    <citation type="submission" date="2023-04" db="EMBL/GenBank/DDBJ databases">
        <authorList>
            <consortium name="ELIXIR-Norway"/>
        </authorList>
    </citation>
    <scope>NUCLEOTIDE SEQUENCE [LARGE SCALE GENOMIC DNA]</scope>
</reference>
<name>A0ABN8XKX7_RANTA</name>
<keyword evidence="2" id="KW-1185">Reference proteome</keyword>
<gene>
    <name evidence="1" type="ORF">MRATA1EN1_LOCUS30828</name>
</gene>
<accession>A0ABN8XKX7</accession>
<comment type="caution">
    <text evidence="1">The sequence shown here is derived from an EMBL/GenBank/DDBJ whole genome shotgun (WGS) entry which is preliminary data.</text>
</comment>
<dbReference type="Proteomes" id="UP001176941">
    <property type="component" value="Unassembled WGS sequence"/>
</dbReference>
<organism evidence="1 2">
    <name type="scientific">Rangifer tarandus platyrhynchus</name>
    <name type="common">Svalbard reindeer</name>
    <dbReference type="NCBI Taxonomy" id="3082113"/>
    <lineage>
        <taxon>Eukaryota</taxon>
        <taxon>Metazoa</taxon>
        <taxon>Chordata</taxon>
        <taxon>Craniata</taxon>
        <taxon>Vertebrata</taxon>
        <taxon>Euteleostomi</taxon>
        <taxon>Mammalia</taxon>
        <taxon>Eutheria</taxon>
        <taxon>Laurasiatheria</taxon>
        <taxon>Artiodactyla</taxon>
        <taxon>Ruminantia</taxon>
        <taxon>Pecora</taxon>
        <taxon>Cervidae</taxon>
        <taxon>Odocoileinae</taxon>
        <taxon>Rangifer</taxon>
    </lineage>
</organism>
<sequence>MRFLLHLPPLHGLTNGQRAVACTSPAQVASYVFTPRHCTCAISASHFARKDLSRDRPFKRTCNGLYASGPCRIIGRKECRMICQKAWCNRYRRIWQLQGRDYRLRLR</sequence>